<feature type="compositionally biased region" description="Acidic residues" evidence="4">
    <location>
        <begin position="985"/>
        <end position="1000"/>
    </location>
</feature>
<dbReference type="EMBL" id="SPHZ02000011">
    <property type="protein sequence ID" value="KAF0894191.1"/>
    <property type="molecule type" value="Genomic_DNA"/>
</dbReference>
<dbReference type="Gene3D" id="3.30.870.10">
    <property type="entry name" value="Endonuclease Chain A"/>
    <property type="match status" value="2"/>
</dbReference>
<evidence type="ECO:0000313" key="5">
    <source>
        <dbReference type="EMBL" id="KAF0894191.1"/>
    </source>
</evidence>
<dbReference type="Pfam" id="PF06087">
    <property type="entry name" value="Tyr-DNA_phospho"/>
    <property type="match status" value="2"/>
</dbReference>
<feature type="region of interest" description="Disordered" evidence="4">
    <location>
        <begin position="225"/>
        <end position="247"/>
    </location>
</feature>
<dbReference type="SUPFAM" id="SSF56024">
    <property type="entry name" value="Phospholipase D/nuclease"/>
    <property type="match status" value="2"/>
</dbReference>
<dbReference type="AlphaFoldDB" id="A0A6G1C2E8"/>
<accession>A0A6G1C2E8</accession>
<name>A0A6G1C2E8_9ORYZ</name>
<evidence type="ECO:0000256" key="4">
    <source>
        <dbReference type="SAM" id="MobiDB-lite"/>
    </source>
</evidence>
<dbReference type="GO" id="GO:0003676">
    <property type="term" value="F:nucleic acid binding"/>
    <property type="evidence" value="ECO:0007669"/>
    <property type="project" value="InterPro"/>
</dbReference>
<protein>
    <submittedName>
        <fullName evidence="5">Uncharacterized protein</fullName>
    </submittedName>
</protein>
<dbReference type="PANTHER" id="PTHR12415">
    <property type="entry name" value="TYROSYL-DNA PHOSPHODIESTERASE 1"/>
    <property type="match status" value="1"/>
</dbReference>
<organism evidence="5 6">
    <name type="scientific">Oryza meyeriana var. granulata</name>
    <dbReference type="NCBI Taxonomy" id="110450"/>
    <lineage>
        <taxon>Eukaryota</taxon>
        <taxon>Viridiplantae</taxon>
        <taxon>Streptophyta</taxon>
        <taxon>Embryophyta</taxon>
        <taxon>Tracheophyta</taxon>
        <taxon>Spermatophyta</taxon>
        <taxon>Magnoliopsida</taxon>
        <taxon>Liliopsida</taxon>
        <taxon>Poales</taxon>
        <taxon>Poaceae</taxon>
        <taxon>BOP clade</taxon>
        <taxon>Oryzoideae</taxon>
        <taxon>Oryzeae</taxon>
        <taxon>Oryzinae</taxon>
        <taxon>Oryza</taxon>
        <taxon>Oryza meyeriana</taxon>
    </lineage>
</organism>
<evidence type="ECO:0000256" key="2">
    <source>
        <dbReference type="PIRSR" id="PIRSR610347-2"/>
    </source>
</evidence>
<dbReference type="PANTHER" id="PTHR12415:SF3">
    <property type="entry name" value="OS04G0403400 PROTEIN"/>
    <property type="match status" value="1"/>
</dbReference>
<dbReference type="InterPro" id="IPR010347">
    <property type="entry name" value="Tdp1"/>
</dbReference>
<dbReference type="GO" id="GO:0006281">
    <property type="term" value="P:DNA repair"/>
    <property type="evidence" value="ECO:0007669"/>
    <property type="project" value="InterPro"/>
</dbReference>
<dbReference type="CDD" id="cd09122">
    <property type="entry name" value="PLDc_Tdp1_1"/>
    <property type="match status" value="1"/>
</dbReference>
<keyword evidence="6" id="KW-1185">Reference proteome</keyword>
<feature type="region of interest" description="Disordered" evidence="4">
    <location>
        <begin position="984"/>
        <end position="1039"/>
    </location>
</feature>
<reference evidence="5 6" key="1">
    <citation type="submission" date="2019-11" db="EMBL/GenBank/DDBJ databases">
        <title>Whole genome sequence of Oryza granulata.</title>
        <authorList>
            <person name="Li W."/>
        </authorList>
    </citation>
    <scope>NUCLEOTIDE SEQUENCE [LARGE SCALE GENOMIC DNA]</scope>
    <source>
        <strain evidence="6">cv. Menghai</strain>
        <tissue evidence="5">Leaf</tissue>
    </source>
</reference>
<dbReference type="OrthoDB" id="47785at2759"/>
<dbReference type="Gene3D" id="3.30.70.2330">
    <property type="match status" value="1"/>
</dbReference>
<gene>
    <name evidence="5" type="ORF">E2562_035706</name>
</gene>
<feature type="active site" description="Proton donor/acceptor" evidence="1">
    <location>
        <position position="857"/>
    </location>
</feature>
<dbReference type="Proteomes" id="UP000479710">
    <property type="component" value="Unassembled WGS sequence"/>
</dbReference>
<feature type="compositionally biased region" description="Polar residues" evidence="4">
    <location>
        <begin position="1026"/>
        <end position="1039"/>
    </location>
</feature>
<dbReference type="GO" id="GO:0008270">
    <property type="term" value="F:zinc ion binding"/>
    <property type="evidence" value="ECO:0007669"/>
    <property type="project" value="InterPro"/>
</dbReference>
<feature type="binding site" evidence="2">
    <location>
        <position position="435"/>
    </location>
    <ligand>
        <name>substrate</name>
    </ligand>
</feature>
<feature type="active site" description="Nucleophile" evidence="1">
    <location>
        <position position="433"/>
    </location>
</feature>
<dbReference type="CDD" id="cd09123">
    <property type="entry name" value="PLDc_Tdp1_2"/>
    <property type="match status" value="1"/>
</dbReference>
<dbReference type="GO" id="GO:0016818">
    <property type="term" value="F:hydrolase activity, acting on acid anhydrides, in phosphorus-containing anhydrides"/>
    <property type="evidence" value="ECO:0007669"/>
    <property type="project" value="InterPro"/>
</dbReference>
<feature type="site" description="Interaction with DNA" evidence="3">
    <location>
        <position position="885"/>
    </location>
</feature>
<dbReference type="GO" id="GO:0005634">
    <property type="term" value="C:nucleus"/>
    <property type="evidence" value="ECO:0007669"/>
    <property type="project" value="InterPro"/>
</dbReference>
<evidence type="ECO:0000313" key="6">
    <source>
        <dbReference type="Proteomes" id="UP000479710"/>
    </source>
</evidence>
<evidence type="ECO:0000256" key="1">
    <source>
        <dbReference type="PIRSR" id="PIRSR610347-1"/>
    </source>
</evidence>
<proteinExistence type="predicted"/>
<comment type="caution">
    <text evidence="5">The sequence shown here is derived from an EMBL/GenBank/DDBJ whole genome shotgun (WGS) entry which is preliminary data.</text>
</comment>
<evidence type="ECO:0000256" key="3">
    <source>
        <dbReference type="PIRSR" id="PIRSR610347-3"/>
    </source>
</evidence>
<feature type="binding site" evidence="2">
    <location>
        <position position="859"/>
    </location>
    <ligand>
        <name>substrate</name>
    </ligand>
</feature>
<sequence>MVFWEKRRNLEHSYEKINGGNIHKFQDSIPALAVLSSPILFQLSMEAEPPPENHHDHPSSSGGLGYFHLRLLCPAAPLLLLRSDRLYSLSLCRGPRLRLLASPHRHRGRRRRGLLLGTFGCVLRLTHRFSSADAVRVNGRPLLRGGCPADLAVGDEVSLLRRGAWHGFLVEKFVSCEGPEAAAAEPCGEVLVLRAESLRKRLRAISESHDPLSFLRDSHCVENGSDPVPAKKAREEDDFLPPSNPINPVSEENLLREDCNLGQKKLEHCTDSAIATKDIDELIQGSKGCINGNAEQKGCSNGNAEQQYNEGCYSDGSTFFLNRLTGIGPDASVKQQSGVTLPQLLHPMDSLERVFIATFTSDISWFLYYCKVPQHLPVTIACHDKERCWSASRESRTAAPFGSYPNLLLVYPQFPEEIAFGNDRKKQGVACHHPKLLVLQRKDSMRVIVTSANLVPRQWHLITNTVWWQDFPCRTSPDYSALFSKVEEPKSDFASQLVSFIAFLINEVPDQSYWITEIAKYNFEGAAGYLIASVPGIYAHSPHYLEFNYCLSRKQILHTRSAHRMFLGSVQTSVVGLSHRFHTPSDAGSKLKALSVLLSKCYVNMHGTTEVILKRNTNIPADANAVNVLVADLDKFTEEDSVHLGFLPREVAKWVSPLSDLGFFKFSGFIYPKEVLEAAYGVTNTKVQLLLYVSKGAEFSQISGLIQDEHLPLLCSLVASLKQSLGLWRLEEVLSHFKWPETLETDFFYSASSIGTSINPQFIASFASASGKRSNQDLDSEESDPEWGCWTANHEVKKPSINLLFPTIDRVKNGACGIQLSRHLLSLPERTWQRLRSTGIFRDAIPHPYERIGHPMHVKVAQRRFESCLGRHSFGWTYCGSHNFSPAAWGQLLPSPKANPTEARAVSSGPRLHICNYELGIILVVPPSGMSKQTSGRRHEINDIALPFVVPPPQYKPGDRPATSLAMREAMAEARILQSNGLVDLSEDTNEDIPDEDDEHVIELSDCSPEEKEEEKIYAETLWEQVDSSQSQGKDQTGQ</sequence>
<dbReference type="GO" id="GO:0008081">
    <property type="term" value="F:phosphoric diester hydrolase activity"/>
    <property type="evidence" value="ECO:0007669"/>
    <property type="project" value="InterPro"/>
</dbReference>